<keyword evidence="2" id="KW-0812">Transmembrane</keyword>
<protein>
    <recommendedName>
        <fullName evidence="3">HMA domain-containing protein</fullName>
    </recommendedName>
</protein>
<feature type="transmembrane region" description="Helical" evidence="2">
    <location>
        <begin position="131"/>
        <end position="149"/>
    </location>
</feature>
<dbReference type="FunFam" id="3.30.70.100:FF:000001">
    <property type="entry name" value="ATPase copper transporting beta"/>
    <property type="match status" value="1"/>
</dbReference>
<dbReference type="GO" id="GO:0046872">
    <property type="term" value="F:metal ion binding"/>
    <property type="evidence" value="ECO:0007669"/>
    <property type="project" value="UniProtKB-KW"/>
</dbReference>
<accession>A0AAD5XYG5</accession>
<feature type="non-terminal residue" evidence="4">
    <location>
        <position position="1"/>
    </location>
</feature>
<keyword evidence="5" id="KW-1185">Reference proteome</keyword>
<evidence type="ECO:0000256" key="1">
    <source>
        <dbReference type="ARBA" id="ARBA00022723"/>
    </source>
</evidence>
<evidence type="ECO:0000256" key="2">
    <source>
        <dbReference type="SAM" id="Phobius"/>
    </source>
</evidence>
<dbReference type="InterPro" id="IPR036163">
    <property type="entry name" value="HMA_dom_sf"/>
</dbReference>
<proteinExistence type="predicted"/>
<keyword evidence="2" id="KW-1133">Transmembrane helix</keyword>
<dbReference type="CDD" id="cd00371">
    <property type="entry name" value="HMA"/>
    <property type="match status" value="1"/>
</dbReference>
<dbReference type="Gene3D" id="3.30.70.100">
    <property type="match status" value="1"/>
</dbReference>
<evidence type="ECO:0000259" key="3">
    <source>
        <dbReference type="PROSITE" id="PS50846"/>
    </source>
</evidence>
<keyword evidence="2" id="KW-0472">Membrane</keyword>
<dbReference type="AlphaFoldDB" id="A0AAD5XYG5"/>
<sequence length="150" mass="16448">SCVNTIKKSLSTLTGIEEIDIKLNEGFATIKHDIFLVSVQDLITNIEDCGFEATLNTEGNNTIPFAASPVVAPFKPSKKNTPEDSSSFQAAVENFLSASSIKSNNATLLDTESFPLTNMLRINENASITNIRVQVLLFLIYILTILTLFF</sequence>
<gene>
    <name evidence="4" type="ORF">HK099_006107</name>
</gene>
<dbReference type="Proteomes" id="UP001211065">
    <property type="component" value="Unassembled WGS sequence"/>
</dbReference>
<evidence type="ECO:0000313" key="4">
    <source>
        <dbReference type="EMBL" id="KAJ3215983.1"/>
    </source>
</evidence>
<keyword evidence="1" id="KW-0479">Metal-binding</keyword>
<organism evidence="4 5">
    <name type="scientific">Clydaea vesicula</name>
    <dbReference type="NCBI Taxonomy" id="447962"/>
    <lineage>
        <taxon>Eukaryota</taxon>
        <taxon>Fungi</taxon>
        <taxon>Fungi incertae sedis</taxon>
        <taxon>Chytridiomycota</taxon>
        <taxon>Chytridiomycota incertae sedis</taxon>
        <taxon>Chytridiomycetes</taxon>
        <taxon>Lobulomycetales</taxon>
        <taxon>Lobulomycetaceae</taxon>
        <taxon>Clydaea</taxon>
    </lineage>
</organism>
<dbReference type="EMBL" id="JADGJW010000506">
    <property type="protein sequence ID" value="KAJ3215983.1"/>
    <property type="molecule type" value="Genomic_DNA"/>
</dbReference>
<dbReference type="PROSITE" id="PS50846">
    <property type="entry name" value="HMA_2"/>
    <property type="match status" value="1"/>
</dbReference>
<feature type="domain" description="HMA" evidence="3">
    <location>
        <begin position="1"/>
        <end position="54"/>
    </location>
</feature>
<comment type="caution">
    <text evidence="4">The sequence shown here is derived from an EMBL/GenBank/DDBJ whole genome shotgun (WGS) entry which is preliminary data.</text>
</comment>
<dbReference type="InterPro" id="IPR006121">
    <property type="entry name" value="HMA_dom"/>
</dbReference>
<dbReference type="SUPFAM" id="SSF55008">
    <property type="entry name" value="HMA, heavy metal-associated domain"/>
    <property type="match status" value="1"/>
</dbReference>
<reference evidence="4" key="1">
    <citation type="submission" date="2020-05" db="EMBL/GenBank/DDBJ databases">
        <title>Phylogenomic resolution of chytrid fungi.</title>
        <authorList>
            <person name="Stajich J.E."/>
            <person name="Amses K."/>
            <person name="Simmons R."/>
            <person name="Seto K."/>
            <person name="Myers J."/>
            <person name="Bonds A."/>
            <person name="Quandt C.A."/>
            <person name="Barry K."/>
            <person name="Liu P."/>
            <person name="Grigoriev I."/>
            <person name="Longcore J.E."/>
            <person name="James T.Y."/>
        </authorList>
    </citation>
    <scope>NUCLEOTIDE SEQUENCE</scope>
    <source>
        <strain evidence="4">JEL0476</strain>
    </source>
</reference>
<dbReference type="Pfam" id="PF00403">
    <property type="entry name" value="HMA"/>
    <property type="match status" value="1"/>
</dbReference>
<name>A0AAD5XYG5_9FUNG</name>
<evidence type="ECO:0000313" key="5">
    <source>
        <dbReference type="Proteomes" id="UP001211065"/>
    </source>
</evidence>